<feature type="transmembrane region" description="Helical" evidence="1">
    <location>
        <begin position="81"/>
        <end position="99"/>
    </location>
</feature>
<evidence type="ECO:0000313" key="2">
    <source>
        <dbReference type="EMBL" id="MDP9839442.1"/>
    </source>
</evidence>
<proteinExistence type="predicted"/>
<keyword evidence="1" id="KW-1133">Transmembrane helix</keyword>
<evidence type="ECO:0008006" key="4">
    <source>
        <dbReference type="Google" id="ProtNLM"/>
    </source>
</evidence>
<evidence type="ECO:0000256" key="1">
    <source>
        <dbReference type="SAM" id="Phobius"/>
    </source>
</evidence>
<feature type="transmembrane region" description="Helical" evidence="1">
    <location>
        <begin position="151"/>
        <end position="168"/>
    </location>
</feature>
<reference evidence="2 3" key="1">
    <citation type="submission" date="2023-07" db="EMBL/GenBank/DDBJ databases">
        <title>Sorghum-associated microbial communities from plants grown in Nebraska, USA.</title>
        <authorList>
            <person name="Schachtman D."/>
        </authorList>
    </citation>
    <scope>NUCLEOTIDE SEQUENCE [LARGE SCALE GENOMIC DNA]</scope>
    <source>
        <strain evidence="2 3">DS1307</strain>
    </source>
</reference>
<keyword evidence="1" id="KW-0812">Transmembrane</keyword>
<evidence type="ECO:0000313" key="3">
    <source>
        <dbReference type="Proteomes" id="UP001241472"/>
    </source>
</evidence>
<name>A0ABT9PYD3_9HYPH</name>
<keyword evidence="3" id="KW-1185">Reference proteome</keyword>
<dbReference type="EMBL" id="JAUSRF010000016">
    <property type="protein sequence ID" value="MDP9839442.1"/>
    <property type="molecule type" value="Genomic_DNA"/>
</dbReference>
<sequence>MKQLQIFVFNPTHFWPYPRLLVDTLVSGLVSCMVVIMTLRIFGVGDDMLYGENGVLETLQVIALCAASILAILAAVRLRPAGRFVATTTALLCLVFFVREIPSCRPDILLACVPREAHRIVPTVCGLLLLLHAAIMYRASPAALLRMMHPAFSWPLVFVAGLLVTGEVFEELEFESLEEISELVAYIGLLLSSAWMLKTSFQARVWQAICENAGALLQRLQTSLDRRR</sequence>
<accession>A0ABT9PYD3</accession>
<keyword evidence="1" id="KW-0472">Membrane</keyword>
<organism evidence="2 3">
    <name type="scientific">Neorhizobium huautlense</name>
    <dbReference type="NCBI Taxonomy" id="67774"/>
    <lineage>
        <taxon>Bacteria</taxon>
        <taxon>Pseudomonadati</taxon>
        <taxon>Pseudomonadota</taxon>
        <taxon>Alphaproteobacteria</taxon>
        <taxon>Hyphomicrobiales</taxon>
        <taxon>Rhizobiaceae</taxon>
        <taxon>Rhizobium/Agrobacterium group</taxon>
        <taxon>Neorhizobium</taxon>
    </lineage>
</organism>
<dbReference type="RefSeq" id="WP_306838024.1">
    <property type="nucleotide sequence ID" value="NZ_JAUSRF010000016.1"/>
</dbReference>
<gene>
    <name evidence="2" type="ORF">J2T09_004218</name>
</gene>
<feature type="transmembrane region" description="Helical" evidence="1">
    <location>
        <begin position="180"/>
        <end position="197"/>
    </location>
</feature>
<protein>
    <recommendedName>
        <fullName evidence="4">Diguanylate cyclase</fullName>
    </recommendedName>
</protein>
<comment type="caution">
    <text evidence="2">The sequence shown here is derived from an EMBL/GenBank/DDBJ whole genome shotgun (WGS) entry which is preliminary data.</text>
</comment>
<dbReference type="Proteomes" id="UP001241472">
    <property type="component" value="Unassembled WGS sequence"/>
</dbReference>
<feature type="transmembrane region" description="Helical" evidence="1">
    <location>
        <begin position="20"/>
        <end position="42"/>
    </location>
</feature>
<feature type="transmembrane region" description="Helical" evidence="1">
    <location>
        <begin position="54"/>
        <end position="74"/>
    </location>
</feature>